<reference evidence="3" key="1">
    <citation type="journal article" date="2011" name="Nat. Commun.">
        <title>Effector diversification within compartments of the Leptosphaeria maculans genome affected by Repeat-Induced Point mutations.</title>
        <authorList>
            <person name="Rouxel T."/>
            <person name="Grandaubert J."/>
            <person name="Hane J.K."/>
            <person name="Hoede C."/>
            <person name="van de Wouw A.P."/>
            <person name="Couloux A."/>
            <person name="Dominguez V."/>
            <person name="Anthouard V."/>
            <person name="Bally P."/>
            <person name="Bourras S."/>
            <person name="Cozijnsen A.J."/>
            <person name="Ciuffetti L.M."/>
            <person name="Degrave A."/>
            <person name="Dilmaghani A."/>
            <person name="Duret L."/>
            <person name="Fudal I."/>
            <person name="Goodwin S.B."/>
            <person name="Gout L."/>
            <person name="Glaser N."/>
            <person name="Linglin J."/>
            <person name="Kema G.H.J."/>
            <person name="Lapalu N."/>
            <person name="Lawrence C.B."/>
            <person name="May K."/>
            <person name="Meyer M."/>
            <person name="Ollivier B."/>
            <person name="Poulain J."/>
            <person name="Schoch C.L."/>
            <person name="Simon A."/>
            <person name="Spatafora J.W."/>
            <person name="Stachowiak A."/>
            <person name="Turgeon B.G."/>
            <person name="Tyler B.M."/>
            <person name="Vincent D."/>
            <person name="Weissenbach J."/>
            <person name="Amselem J."/>
            <person name="Quesneville H."/>
            <person name="Oliver R.P."/>
            <person name="Wincker P."/>
            <person name="Balesdent M.-H."/>
            <person name="Howlett B.J."/>
        </authorList>
    </citation>
    <scope>NUCLEOTIDE SEQUENCE [LARGE SCALE GENOMIC DNA]</scope>
    <source>
        <strain evidence="3">JN3 / isolate v23.1.3 / race Av1-4-5-6-7-8</strain>
    </source>
</reference>
<protein>
    <submittedName>
        <fullName evidence="2">Predicted protein</fullName>
    </submittedName>
</protein>
<dbReference type="Proteomes" id="UP000002668">
    <property type="component" value="Genome"/>
</dbReference>
<keyword evidence="1" id="KW-0812">Transmembrane</keyword>
<keyword evidence="1" id="KW-0472">Membrane</keyword>
<evidence type="ECO:0000313" key="3">
    <source>
        <dbReference type="Proteomes" id="UP000002668"/>
    </source>
</evidence>
<dbReference type="EMBL" id="FP929065">
    <property type="protein sequence ID" value="CBX91072.1"/>
    <property type="molecule type" value="Genomic_DNA"/>
</dbReference>
<dbReference type="VEuPathDB" id="FungiDB:LEMA_uP061060.1"/>
<sequence>MNDTICFTCPGTAELMDMLSGKETRFSRPVATKAEELAVTYLFICACTRFYLICIRLFST</sequence>
<proteinExistence type="predicted"/>
<accession>E4ZIQ1</accession>
<dbReference type="AlphaFoldDB" id="E4ZIQ1"/>
<gene>
    <name evidence="2" type="ORF">LEMA_uP061060.1</name>
</gene>
<dbReference type="HOGENOM" id="CLU_2942181_0_0_1"/>
<dbReference type="InParanoid" id="E4ZIQ1"/>
<keyword evidence="3" id="KW-1185">Reference proteome</keyword>
<feature type="transmembrane region" description="Helical" evidence="1">
    <location>
        <begin position="38"/>
        <end position="58"/>
    </location>
</feature>
<organism evidence="3">
    <name type="scientific">Leptosphaeria maculans (strain JN3 / isolate v23.1.3 / race Av1-4-5-6-7-8)</name>
    <name type="common">Blackleg fungus</name>
    <name type="synonym">Phoma lingam</name>
    <dbReference type="NCBI Taxonomy" id="985895"/>
    <lineage>
        <taxon>Eukaryota</taxon>
        <taxon>Fungi</taxon>
        <taxon>Dikarya</taxon>
        <taxon>Ascomycota</taxon>
        <taxon>Pezizomycotina</taxon>
        <taxon>Dothideomycetes</taxon>
        <taxon>Pleosporomycetidae</taxon>
        <taxon>Pleosporales</taxon>
        <taxon>Pleosporineae</taxon>
        <taxon>Leptosphaeriaceae</taxon>
        <taxon>Plenodomus</taxon>
        <taxon>Plenodomus lingam/Leptosphaeria maculans species complex</taxon>
    </lineage>
</organism>
<evidence type="ECO:0000256" key="1">
    <source>
        <dbReference type="SAM" id="Phobius"/>
    </source>
</evidence>
<name>E4ZIQ1_LEPMJ</name>
<evidence type="ECO:0000313" key="2">
    <source>
        <dbReference type="EMBL" id="CBX91072.1"/>
    </source>
</evidence>
<keyword evidence="1" id="KW-1133">Transmembrane helix</keyword>